<dbReference type="eggNOG" id="COG1605">
    <property type="taxonomic scope" value="Bacteria"/>
</dbReference>
<dbReference type="GO" id="GO:0046417">
    <property type="term" value="P:chorismate metabolic process"/>
    <property type="evidence" value="ECO:0007669"/>
    <property type="project" value="InterPro"/>
</dbReference>
<dbReference type="InterPro" id="IPR035959">
    <property type="entry name" value="RutC-like_sf"/>
</dbReference>
<dbReference type="GO" id="GO:0004106">
    <property type="term" value="F:chorismate mutase activity"/>
    <property type="evidence" value="ECO:0007669"/>
    <property type="project" value="InterPro"/>
</dbReference>
<dbReference type="STRING" id="329726.AM1_2333"/>
<dbReference type="NCBIfam" id="NF005475">
    <property type="entry name" value="PRK07075.1"/>
    <property type="match status" value="1"/>
</dbReference>
<keyword evidence="3" id="KW-1185">Reference proteome</keyword>
<dbReference type="InterPro" id="IPR006175">
    <property type="entry name" value="YjgF/YER057c/UK114"/>
</dbReference>
<dbReference type="Gene3D" id="3.30.1330.40">
    <property type="entry name" value="RutC-like"/>
    <property type="match status" value="1"/>
</dbReference>
<dbReference type="Pfam" id="PF01817">
    <property type="entry name" value="CM_2"/>
    <property type="match status" value="1"/>
</dbReference>
<dbReference type="Gene3D" id="1.20.59.10">
    <property type="entry name" value="Chorismate mutase"/>
    <property type="match status" value="1"/>
</dbReference>
<protein>
    <submittedName>
        <fullName evidence="2">Endoribonuclease L-PSP/chorismate mutase</fullName>
    </submittedName>
</protein>
<evidence type="ECO:0000313" key="3">
    <source>
        <dbReference type="Proteomes" id="UP000000268"/>
    </source>
</evidence>
<proteinExistence type="predicted"/>
<dbReference type="InterPro" id="IPR036979">
    <property type="entry name" value="CM_dom_sf"/>
</dbReference>
<dbReference type="Pfam" id="PF01042">
    <property type="entry name" value="Ribonuc_L-PSP"/>
    <property type="match status" value="1"/>
</dbReference>
<sequence>MTQPIQRVSSGAPWEAQVGYCRAMQVGDQIHVSGTAPVDAQGQVVSADGYTQAHRCLEIIQAALQDLGTDTHAVVRTRMFVTDITQWQQFSQAHQEFFGAHPPVTTMVQVSALIDPAMLIEIEADAVVPADSAAILDAQDCRDMTDIRDAIDHLDAQVIALLGQRFEYVKAAAKFKTDAHSVQAPERLKKMLAQRRQWAENAGLEPDVIEQLYCNLVQYFINAELDHWRSSQ</sequence>
<organism evidence="2 3">
    <name type="scientific">Acaryochloris marina (strain MBIC 11017)</name>
    <dbReference type="NCBI Taxonomy" id="329726"/>
    <lineage>
        <taxon>Bacteria</taxon>
        <taxon>Bacillati</taxon>
        <taxon>Cyanobacteriota</taxon>
        <taxon>Cyanophyceae</taxon>
        <taxon>Acaryochloridales</taxon>
        <taxon>Acaryochloridaceae</taxon>
        <taxon>Acaryochloris</taxon>
    </lineage>
</organism>
<dbReference type="InterPro" id="IPR036263">
    <property type="entry name" value="Chorismate_II_sf"/>
</dbReference>
<dbReference type="SMART" id="SM00830">
    <property type="entry name" value="CM_2"/>
    <property type="match status" value="1"/>
</dbReference>
<evidence type="ECO:0000313" key="2">
    <source>
        <dbReference type="EMBL" id="ABW27343.1"/>
    </source>
</evidence>
<dbReference type="eggNOG" id="COG0251">
    <property type="taxonomic scope" value="Bacteria"/>
</dbReference>
<dbReference type="PROSITE" id="PS51168">
    <property type="entry name" value="CHORISMATE_MUT_2"/>
    <property type="match status" value="1"/>
</dbReference>
<dbReference type="RefSeq" id="WP_012162817.1">
    <property type="nucleotide sequence ID" value="NC_009925.1"/>
</dbReference>
<dbReference type="Proteomes" id="UP000000268">
    <property type="component" value="Chromosome"/>
</dbReference>
<dbReference type="SUPFAM" id="SSF55298">
    <property type="entry name" value="YjgF-like"/>
    <property type="match status" value="1"/>
</dbReference>
<dbReference type="CDD" id="cd06154">
    <property type="entry name" value="YjgF_YER057c_UK114_like_6"/>
    <property type="match status" value="1"/>
</dbReference>
<evidence type="ECO:0000259" key="1">
    <source>
        <dbReference type="PROSITE" id="PS51168"/>
    </source>
</evidence>
<dbReference type="OrthoDB" id="9799840at2"/>
<dbReference type="SUPFAM" id="SSF48600">
    <property type="entry name" value="Chorismate mutase II"/>
    <property type="match status" value="1"/>
</dbReference>
<name>B0C242_ACAM1</name>
<accession>B0C242</accession>
<dbReference type="EMBL" id="CP000828">
    <property type="protein sequence ID" value="ABW27343.1"/>
    <property type="molecule type" value="Genomic_DNA"/>
</dbReference>
<dbReference type="PANTHER" id="PTHR43857">
    <property type="entry name" value="BLR7761 PROTEIN"/>
    <property type="match status" value="1"/>
</dbReference>
<dbReference type="HOGENOM" id="CLU_1192682_0_0_3"/>
<dbReference type="KEGG" id="amr:AM1_2333"/>
<dbReference type="AlphaFoldDB" id="B0C242"/>
<gene>
    <name evidence="2" type="ordered locus">AM1_2333</name>
</gene>
<dbReference type="InterPro" id="IPR002701">
    <property type="entry name" value="CM_II_prokaryot"/>
</dbReference>
<dbReference type="PANTHER" id="PTHR43857:SF1">
    <property type="entry name" value="YJGH FAMILY PROTEIN"/>
    <property type="match status" value="1"/>
</dbReference>
<reference evidence="2 3" key="1">
    <citation type="journal article" date="2008" name="Proc. Natl. Acad. Sci. U.S.A.">
        <title>Niche adaptation and genome expansion in the chlorophyll d-producing cyanobacterium Acaryochloris marina.</title>
        <authorList>
            <person name="Swingley W.D."/>
            <person name="Chen M."/>
            <person name="Cheung P.C."/>
            <person name="Conrad A.L."/>
            <person name="Dejesa L.C."/>
            <person name="Hao J."/>
            <person name="Honchak B.M."/>
            <person name="Karbach L.E."/>
            <person name="Kurdoglu A."/>
            <person name="Lahiri S."/>
            <person name="Mastrian S.D."/>
            <person name="Miyashita H."/>
            <person name="Page L."/>
            <person name="Ramakrishna P."/>
            <person name="Satoh S."/>
            <person name="Sattley W.M."/>
            <person name="Shimada Y."/>
            <person name="Taylor H.L."/>
            <person name="Tomo T."/>
            <person name="Tsuchiya T."/>
            <person name="Wang Z.T."/>
            <person name="Raymond J."/>
            <person name="Mimuro M."/>
            <person name="Blankenship R.E."/>
            <person name="Touchman J.W."/>
        </authorList>
    </citation>
    <scope>NUCLEOTIDE SEQUENCE [LARGE SCALE GENOMIC DNA]</scope>
    <source>
        <strain evidence="3">MBIC 11017</strain>
    </source>
</reference>
<feature type="domain" description="Chorismate mutase" evidence="1">
    <location>
        <begin position="138"/>
        <end position="228"/>
    </location>
</feature>